<dbReference type="CDD" id="cd02440">
    <property type="entry name" value="AdoMet_MTases"/>
    <property type="match status" value="1"/>
</dbReference>
<dbReference type="Pfam" id="PF13489">
    <property type="entry name" value="Methyltransf_23"/>
    <property type="match status" value="1"/>
</dbReference>
<feature type="non-terminal residue" evidence="4">
    <location>
        <position position="1"/>
    </location>
</feature>
<evidence type="ECO:0000313" key="4">
    <source>
        <dbReference type="EMBL" id="SVB97938.1"/>
    </source>
</evidence>
<accession>A0A382IEG2</accession>
<organism evidence="4">
    <name type="scientific">marine metagenome</name>
    <dbReference type="NCBI Taxonomy" id="408172"/>
    <lineage>
        <taxon>unclassified sequences</taxon>
        <taxon>metagenomes</taxon>
        <taxon>ecological metagenomes</taxon>
    </lineage>
</organism>
<dbReference type="AlphaFoldDB" id="A0A382IEG2"/>
<dbReference type="GO" id="GO:0032259">
    <property type="term" value="P:methylation"/>
    <property type="evidence" value="ECO:0007669"/>
    <property type="project" value="UniProtKB-KW"/>
</dbReference>
<dbReference type="Gene3D" id="3.40.50.150">
    <property type="entry name" value="Vaccinia Virus protein VP39"/>
    <property type="match status" value="1"/>
</dbReference>
<evidence type="ECO:0000256" key="2">
    <source>
        <dbReference type="ARBA" id="ARBA00022679"/>
    </source>
</evidence>
<dbReference type="GO" id="GO:0008168">
    <property type="term" value="F:methyltransferase activity"/>
    <property type="evidence" value="ECO:0007669"/>
    <property type="project" value="UniProtKB-KW"/>
</dbReference>
<dbReference type="PANTHER" id="PTHR43464">
    <property type="entry name" value="METHYLTRANSFERASE"/>
    <property type="match status" value="1"/>
</dbReference>
<gene>
    <name evidence="4" type="ORF">METZ01_LOCUS250792</name>
</gene>
<dbReference type="EMBL" id="UINC01066842">
    <property type="protein sequence ID" value="SVB97938.1"/>
    <property type="molecule type" value="Genomic_DNA"/>
</dbReference>
<keyword evidence="2" id="KW-0808">Transferase</keyword>
<evidence type="ECO:0000256" key="3">
    <source>
        <dbReference type="ARBA" id="ARBA00022691"/>
    </source>
</evidence>
<sequence length="163" mass="18164">FGCNTGAILIPLRRSGVDVVGYDISAANVDRLRAHLVAEGLEAKVHSDELPEDARFDVVLLINVLEYATDKGLVLDKIARHLAPNGWLVVCLADPSHPFIRFGKLRAFLSGRSHDDIDEAEPTRPLAEPEFLELIITRGGRVVRRAWGMGRLNCWYAVKLRKL</sequence>
<evidence type="ECO:0000256" key="1">
    <source>
        <dbReference type="ARBA" id="ARBA00022603"/>
    </source>
</evidence>
<proteinExistence type="predicted"/>
<dbReference type="PANTHER" id="PTHR43464:SF19">
    <property type="entry name" value="UBIQUINONE BIOSYNTHESIS O-METHYLTRANSFERASE, MITOCHONDRIAL"/>
    <property type="match status" value="1"/>
</dbReference>
<dbReference type="SUPFAM" id="SSF53335">
    <property type="entry name" value="S-adenosyl-L-methionine-dependent methyltransferases"/>
    <property type="match status" value="1"/>
</dbReference>
<protein>
    <recommendedName>
        <fullName evidence="5">Methyltransferase type 11 domain-containing protein</fullName>
    </recommendedName>
</protein>
<name>A0A382IEG2_9ZZZZ</name>
<dbReference type="InterPro" id="IPR029063">
    <property type="entry name" value="SAM-dependent_MTases_sf"/>
</dbReference>
<reference evidence="4" key="1">
    <citation type="submission" date="2018-05" db="EMBL/GenBank/DDBJ databases">
        <authorList>
            <person name="Lanie J.A."/>
            <person name="Ng W.-L."/>
            <person name="Kazmierczak K.M."/>
            <person name="Andrzejewski T.M."/>
            <person name="Davidsen T.M."/>
            <person name="Wayne K.J."/>
            <person name="Tettelin H."/>
            <person name="Glass J.I."/>
            <person name="Rusch D."/>
            <person name="Podicherti R."/>
            <person name="Tsui H.-C.T."/>
            <person name="Winkler M.E."/>
        </authorList>
    </citation>
    <scope>NUCLEOTIDE SEQUENCE</scope>
</reference>
<keyword evidence="1" id="KW-0489">Methyltransferase</keyword>
<evidence type="ECO:0008006" key="5">
    <source>
        <dbReference type="Google" id="ProtNLM"/>
    </source>
</evidence>
<keyword evidence="3" id="KW-0949">S-adenosyl-L-methionine</keyword>